<feature type="region of interest" description="Disordered" evidence="1">
    <location>
        <begin position="114"/>
        <end position="133"/>
    </location>
</feature>
<organism evidence="2 3">
    <name type="scientific">Comamonas kerstersii</name>
    <dbReference type="NCBI Taxonomy" id="225992"/>
    <lineage>
        <taxon>Bacteria</taxon>
        <taxon>Pseudomonadati</taxon>
        <taxon>Pseudomonadota</taxon>
        <taxon>Betaproteobacteria</taxon>
        <taxon>Burkholderiales</taxon>
        <taxon>Comamonadaceae</taxon>
        <taxon>Comamonas</taxon>
    </lineage>
</organism>
<dbReference type="Proteomes" id="UP000053300">
    <property type="component" value="Unassembled WGS sequence"/>
</dbReference>
<dbReference type="STRING" id="225992.B5M06_08960"/>
<name>A0A0W7YVF8_9BURK</name>
<sequence>MLINGDQKKDGNKNKKEKKLAERFTHDFEKKEDSRFFADLQQEIDAEETQREEVYLQWLLALAARAEQVLRHAFIAGPRSNMQRYKAQSAALSRFDAGLRSSKSFPELANHFARQRASRTAHAAPDSEGAHHA</sequence>
<protein>
    <submittedName>
        <fullName evidence="2">Uncharacterized protein</fullName>
    </submittedName>
</protein>
<keyword evidence="3" id="KW-1185">Reference proteome</keyword>
<feature type="region of interest" description="Disordered" evidence="1">
    <location>
        <begin position="1"/>
        <end position="23"/>
    </location>
</feature>
<dbReference type="AlphaFoldDB" id="A0A0W7YVF8"/>
<reference evidence="2 3" key="1">
    <citation type="submission" date="2015-12" db="EMBL/GenBank/DDBJ databases">
        <title>Complete genome sequence of a multi-drug resistant strain Acidovorax sp. 12322-1.</title>
        <authorList>
            <person name="Ming D."/>
            <person name="Wang M."/>
            <person name="Hu S."/>
            <person name="Zhou Y."/>
            <person name="Jiang T."/>
        </authorList>
    </citation>
    <scope>NUCLEOTIDE SEQUENCE [LARGE SCALE GENOMIC DNA]</scope>
    <source>
        <strain evidence="2 3">12322-1</strain>
    </source>
</reference>
<evidence type="ECO:0000313" key="2">
    <source>
        <dbReference type="EMBL" id="KUF39078.1"/>
    </source>
</evidence>
<accession>A0A0W7YVF8</accession>
<evidence type="ECO:0000256" key="1">
    <source>
        <dbReference type="SAM" id="MobiDB-lite"/>
    </source>
</evidence>
<proteinExistence type="predicted"/>
<dbReference type="EMBL" id="LPXH01000037">
    <property type="protein sequence ID" value="KUF39078.1"/>
    <property type="molecule type" value="Genomic_DNA"/>
</dbReference>
<evidence type="ECO:0000313" key="3">
    <source>
        <dbReference type="Proteomes" id="UP000053300"/>
    </source>
</evidence>
<gene>
    <name evidence="2" type="ORF">AS359_00500</name>
</gene>
<comment type="caution">
    <text evidence="2">The sequence shown here is derived from an EMBL/GenBank/DDBJ whole genome shotgun (WGS) entry which is preliminary data.</text>
</comment>